<reference evidence="2" key="1">
    <citation type="submission" date="2023-03" db="EMBL/GenBank/DDBJ databases">
        <title>Massive genome expansion in bonnet fungi (Mycena s.s.) driven by repeated elements and novel gene families across ecological guilds.</title>
        <authorList>
            <consortium name="Lawrence Berkeley National Laboratory"/>
            <person name="Harder C.B."/>
            <person name="Miyauchi S."/>
            <person name="Viragh M."/>
            <person name="Kuo A."/>
            <person name="Thoen E."/>
            <person name="Andreopoulos B."/>
            <person name="Lu D."/>
            <person name="Skrede I."/>
            <person name="Drula E."/>
            <person name="Henrissat B."/>
            <person name="Morin E."/>
            <person name="Kohler A."/>
            <person name="Barry K."/>
            <person name="LaButti K."/>
            <person name="Morin E."/>
            <person name="Salamov A."/>
            <person name="Lipzen A."/>
            <person name="Mereny Z."/>
            <person name="Hegedus B."/>
            <person name="Baldrian P."/>
            <person name="Stursova M."/>
            <person name="Weitz H."/>
            <person name="Taylor A."/>
            <person name="Grigoriev I.V."/>
            <person name="Nagy L.G."/>
            <person name="Martin F."/>
            <person name="Kauserud H."/>
        </authorList>
    </citation>
    <scope>NUCLEOTIDE SEQUENCE</scope>
    <source>
        <strain evidence="2">CBHHK200</strain>
    </source>
</reference>
<dbReference type="EMBL" id="JARJCM010000182">
    <property type="protein sequence ID" value="KAJ7023792.1"/>
    <property type="molecule type" value="Genomic_DNA"/>
</dbReference>
<comment type="caution">
    <text evidence="2">The sequence shown here is derived from an EMBL/GenBank/DDBJ whole genome shotgun (WGS) entry which is preliminary data.</text>
</comment>
<feature type="region of interest" description="Disordered" evidence="1">
    <location>
        <begin position="1"/>
        <end position="69"/>
    </location>
</feature>
<feature type="region of interest" description="Disordered" evidence="1">
    <location>
        <begin position="374"/>
        <end position="417"/>
    </location>
</feature>
<feature type="compositionally biased region" description="Polar residues" evidence="1">
    <location>
        <begin position="55"/>
        <end position="67"/>
    </location>
</feature>
<gene>
    <name evidence="2" type="ORF">C8F04DRAFT_1401490</name>
</gene>
<proteinExistence type="predicted"/>
<accession>A0AAD6SAR3</accession>
<organism evidence="2 3">
    <name type="scientific">Mycena alexandri</name>
    <dbReference type="NCBI Taxonomy" id="1745969"/>
    <lineage>
        <taxon>Eukaryota</taxon>
        <taxon>Fungi</taxon>
        <taxon>Dikarya</taxon>
        <taxon>Basidiomycota</taxon>
        <taxon>Agaricomycotina</taxon>
        <taxon>Agaricomycetes</taxon>
        <taxon>Agaricomycetidae</taxon>
        <taxon>Agaricales</taxon>
        <taxon>Marasmiineae</taxon>
        <taxon>Mycenaceae</taxon>
        <taxon>Mycena</taxon>
    </lineage>
</organism>
<evidence type="ECO:0000313" key="3">
    <source>
        <dbReference type="Proteomes" id="UP001218188"/>
    </source>
</evidence>
<evidence type="ECO:0000256" key="1">
    <source>
        <dbReference type="SAM" id="MobiDB-lite"/>
    </source>
</evidence>
<dbReference type="Proteomes" id="UP001218188">
    <property type="component" value="Unassembled WGS sequence"/>
</dbReference>
<dbReference type="AlphaFoldDB" id="A0AAD6SAR3"/>
<name>A0AAD6SAR3_9AGAR</name>
<evidence type="ECO:0000313" key="2">
    <source>
        <dbReference type="EMBL" id="KAJ7023792.1"/>
    </source>
</evidence>
<feature type="compositionally biased region" description="Basic and acidic residues" evidence="1">
    <location>
        <begin position="378"/>
        <end position="401"/>
    </location>
</feature>
<keyword evidence="3" id="KW-1185">Reference proteome</keyword>
<feature type="non-terminal residue" evidence="2">
    <location>
        <position position="1"/>
    </location>
</feature>
<sequence>MFLEHEPRVRHSYSQLPTHRTSQHDDKRAASRAATLPAPIAAPRVQEGTKHMHTPNATSTGRQTPASSADVITAKPPVSGLQLLEKIKRLDFTLGPLSQTIKDVPRAIWIEFEEHAESVDYRLEYSGKLDTVIVTCASSVHESFAALVKPFAEAAQAYPTNFVTETNTDIFIPQSDSLRVPDFALSELDPISVDIDPKYRLIFECAWSQPKSSVESKAQDWLLLNDVAAVVSIDIQGYSACPPPSTREPNATKEILPAPREFLGAVAFEGHVWSKRIPKIMMYIHHQTYEREEYDITPAAPGAPLRITELAADQGKVDNYLRSILKGIMTDQRFDAHFGADRQFRLDWDQFYKKVDEGLVRDGYKRYSRWVNQLHPPIPKEQKPKRRRPDDETDKTSEASKKSSKKSRVELNPSASS</sequence>
<protein>
    <submittedName>
        <fullName evidence="2">Uncharacterized protein</fullName>
    </submittedName>
</protein>